<sequence length="395" mass="44878">MDTREIIRQKIYHLQHIANQVPVTHDALSQGRLCLALSSFYCGRYLQDETWSAAGHQLLEEIFTNIQTGTQNDFTTQSFLTGMTGLTSVVNHLTKHGFVEFDLSSLADIDATIFQWAELQLDSDNLDFFYGPMGAIAYFSQRLPDPAIQPFLETLLRKLQEKSAANNDSYLLINKFYNKRAEQDEGQVHFGIAHGVSSMLLVFLDLVKMGYIIPLHSTINEIISLNRQYCRSEHHAFLGSFNHHKDEILYQGRVGWCFSELNTLHVLLKAGHILQAPAYQNFAYEKLENIVGKNTIAATRADEPFLCHGACGISQYYAYLHQLTGHAAFLDAHQQWTQHTLQQLENIPDDYWTSHAYELKHHAHSLLSGIPGIILSLLTAYNPKANNWSELILLN</sequence>
<dbReference type="AlphaFoldDB" id="A0A327VMP6"/>
<dbReference type="GO" id="GO:0046872">
    <property type="term" value="F:metal ion binding"/>
    <property type="evidence" value="ECO:0007669"/>
    <property type="project" value="UniProtKB-KW"/>
</dbReference>
<dbReference type="Gene3D" id="1.50.10.20">
    <property type="match status" value="1"/>
</dbReference>
<dbReference type="OrthoDB" id="6313827at2"/>
<dbReference type="Proteomes" id="UP000249819">
    <property type="component" value="Unassembled WGS sequence"/>
</dbReference>
<dbReference type="SMART" id="SM01260">
    <property type="entry name" value="LANC_like"/>
    <property type="match status" value="1"/>
</dbReference>
<reference evidence="2 3" key="1">
    <citation type="submission" date="2018-06" db="EMBL/GenBank/DDBJ databases">
        <title>Genomic Encyclopedia of Archaeal and Bacterial Type Strains, Phase II (KMG-II): from individual species to whole genera.</title>
        <authorList>
            <person name="Goeker M."/>
        </authorList>
    </citation>
    <scope>NUCLEOTIDE SEQUENCE [LARGE SCALE GENOMIC DNA]</scope>
    <source>
        <strain evidence="2 3">DSM 29821</strain>
    </source>
</reference>
<evidence type="ECO:0000256" key="1">
    <source>
        <dbReference type="PIRSR" id="PIRSR607822-1"/>
    </source>
</evidence>
<evidence type="ECO:0000313" key="2">
    <source>
        <dbReference type="EMBL" id="RAJ76601.1"/>
    </source>
</evidence>
<dbReference type="PRINTS" id="PR01950">
    <property type="entry name" value="LANCSUPER"/>
</dbReference>
<evidence type="ECO:0000313" key="3">
    <source>
        <dbReference type="Proteomes" id="UP000249819"/>
    </source>
</evidence>
<proteinExistence type="predicted"/>
<keyword evidence="1" id="KW-0862">Zinc</keyword>
<feature type="binding site" evidence="1">
    <location>
        <position position="308"/>
    </location>
    <ligand>
        <name>Zn(2+)</name>
        <dbReference type="ChEBI" id="CHEBI:29105"/>
    </ligand>
</feature>
<keyword evidence="3" id="KW-1185">Reference proteome</keyword>
<dbReference type="InterPro" id="IPR007822">
    <property type="entry name" value="LANC-like"/>
</dbReference>
<dbReference type="GO" id="GO:0031179">
    <property type="term" value="P:peptide modification"/>
    <property type="evidence" value="ECO:0007669"/>
    <property type="project" value="InterPro"/>
</dbReference>
<feature type="binding site" evidence="1">
    <location>
        <position position="307"/>
    </location>
    <ligand>
        <name>Zn(2+)</name>
        <dbReference type="ChEBI" id="CHEBI:29105"/>
    </ligand>
</feature>
<accession>A0A327VMP6</accession>
<feature type="binding site" evidence="1">
    <location>
        <position position="257"/>
    </location>
    <ligand>
        <name>Zn(2+)</name>
        <dbReference type="ChEBI" id="CHEBI:29105"/>
    </ligand>
</feature>
<dbReference type="EMBL" id="QLMA01000008">
    <property type="protein sequence ID" value="RAJ76601.1"/>
    <property type="molecule type" value="Genomic_DNA"/>
</dbReference>
<organism evidence="2 3">
    <name type="scientific">Chitinophaga dinghuensis</name>
    <dbReference type="NCBI Taxonomy" id="1539050"/>
    <lineage>
        <taxon>Bacteria</taxon>
        <taxon>Pseudomonadati</taxon>
        <taxon>Bacteroidota</taxon>
        <taxon>Chitinophagia</taxon>
        <taxon>Chitinophagales</taxon>
        <taxon>Chitinophagaceae</taxon>
        <taxon>Chitinophaga</taxon>
    </lineage>
</organism>
<dbReference type="SUPFAM" id="SSF158745">
    <property type="entry name" value="LanC-like"/>
    <property type="match status" value="1"/>
</dbReference>
<comment type="caution">
    <text evidence="2">The sequence shown here is derived from an EMBL/GenBank/DDBJ whole genome shotgun (WGS) entry which is preliminary data.</text>
</comment>
<protein>
    <submittedName>
        <fullName evidence="2">Lanthionine synthetase-like protein</fullName>
    </submittedName>
</protein>
<name>A0A327VMP6_9BACT</name>
<dbReference type="Pfam" id="PF05147">
    <property type="entry name" value="LANC_like"/>
    <property type="match status" value="1"/>
</dbReference>
<keyword evidence="1" id="KW-0479">Metal-binding</keyword>
<gene>
    <name evidence="2" type="ORF">CLV59_108120</name>
</gene>
<dbReference type="RefSeq" id="WP_111594326.1">
    <property type="nucleotide sequence ID" value="NZ_QLMA01000008.1"/>
</dbReference>